<evidence type="ECO:0000313" key="2">
    <source>
        <dbReference type="Proteomes" id="UP000694621"/>
    </source>
</evidence>
<proteinExistence type="predicted"/>
<name>A0A8B9JFE8_ASTMX</name>
<protein>
    <submittedName>
        <fullName evidence="1">Uncharacterized protein</fullName>
    </submittedName>
</protein>
<sequence length="123" mass="13900">MNVVLNHITSIQISNKPQKLMSLLCLILYKTLDTETSAMIKYDVRLDSGTSARLSEISKYTEQVVERGGCPLSFTEITRFCFMLSDSAISRCALISPVWRPMVKINLSGYPNCSSYLINRKQL</sequence>
<dbReference type="Proteomes" id="UP000694621">
    <property type="component" value="Unplaced"/>
</dbReference>
<organism evidence="1 2">
    <name type="scientific">Astyanax mexicanus</name>
    <name type="common">Blind cave fish</name>
    <name type="synonym">Astyanax fasciatus mexicanus</name>
    <dbReference type="NCBI Taxonomy" id="7994"/>
    <lineage>
        <taxon>Eukaryota</taxon>
        <taxon>Metazoa</taxon>
        <taxon>Chordata</taxon>
        <taxon>Craniata</taxon>
        <taxon>Vertebrata</taxon>
        <taxon>Euteleostomi</taxon>
        <taxon>Actinopterygii</taxon>
        <taxon>Neopterygii</taxon>
        <taxon>Teleostei</taxon>
        <taxon>Ostariophysi</taxon>
        <taxon>Characiformes</taxon>
        <taxon>Characoidei</taxon>
        <taxon>Acestrorhamphidae</taxon>
        <taxon>Acestrorhamphinae</taxon>
        <taxon>Astyanax</taxon>
    </lineage>
</organism>
<dbReference type="AlphaFoldDB" id="A0A8B9JFE8"/>
<accession>A0A8B9JFE8</accession>
<dbReference type="Ensembl" id="ENSAMXT00005022881.1">
    <property type="protein sequence ID" value="ENSAMXP00005020703.1"/>
    <property type="gene ID" value="ENSAMXG00005010722.1"/>
</dbReference>
<evidence type="ECO:0000313" key="1">
    <source>
        <dbReference type="Ensembl" id="ENSAMXP00005020703.1"/>
    </source>
</evidence>
<reference evidence="1" key="1">
    <citation type="submission" date="2025-08" db="UniProtKB">
        <authorList>
            <consortium name="Ensembl"/>
        </authorList>
    </citation>
    <scope>IDENTIFICATION</scope>
</reference>